<evidence type="ECO:0000313" key="4">
    <source>
        <dbReference type="Proteomes" id="UP000280792"/>
    </source>
</evidence>
<reference evidence="3 4" key="1">
    <citation type="submission" date="2018-08" db="EMBL/GenBank/DDBJ databases">
        <authorList>
            <person name="Khan S.A."/>
        </authorList>
    </citation>
    <scope>NUCLEOTIDE SEQUENCE [LARGE SCALE GENOMIC DNA]</scope>
    <source>
        <strain evidence="3 4">GTF-13</strain>
    </source>
</reference>
<dbReference type="GO" id="GO:0019171">
    <property type="term" value="F:(3R)-hydroxyacyl-[acyl-carrier-protein] dehydratase activity"/>
    <property type="evidence" value="ECO:0007669"/>
    <property type="project" value="TreeGrafter"/>
</dbReference>
<dbReference type="Pfam" id="PF01575">
    <property type="entry name" value="MaoC_dehydratas"/>
    <property type="match status" value="1"/>
</dbReference>
<sequence>MKSTATKWSASCLIGYHPLPLSLLAKPFQGAPIVSKLTNYTFDELAIGDTATFTRTLEEKDLILFAAVSGDINPLHLDPEFASTTPFKERIAHGAWSGSLISAALANVMPGPGTVYLGQSLKFQRPVKLGDTLTVQLEVKEKQERRNQVTFITQVVNQEGKTVVSGEAEVMAPKEKMTLEAPALPPIRIG</sequence>
<dbReference type="InterPro" id="IPR029069">
    <property type="entry name" value="HotDog_dom_sf"/>
</dbReference>
<feature type="domain" description="MaoC-like" evidence="2">
    <location>
        <begin position="54"/>
        <end position="156"/>
    </location>
</feature>
<accession>A0A3P3VVT1</accession>
<dbReference type="EMBL" id="QWEZ01000001">
    <property type="protein sequence ID" value="RRJ84843.1"/>
    <property type="molecule type" value="Genomic_DNA"/>
</dbReference>
<reference evidence="3 4" key="2">
    <citation type="submission" date="2018-12" db="EMBL/GenBank/DDBJ databases">
        <title>Simiduia agarivorans gen. nov., sp. nov., a marine, agarolytic bacterium isolated from shallow coastal water from Keelung, Taiwan.</title>
        <authorList>
            <person name="Shieh W.Y."/>
        </authorList>
    </citation>
    <scope>NUCLEOTIDE SEQUENCE [LARGE SCALE GENOMIC DNA]</scope>
    <source>
        <strain evidence="3 4">GTF-13</strain>
    </source>
</reference>
<protein>
    <submittedName>
        <fullName evidence="3">3-hydroxybutyryl-CoA dehydratase</fullName>
    </submittedName>
</protein>
<dbReference type="Gene3D" id="3.10.129.10">
    <property type="entry name" value="Hotdog Thioesterase"/>
    <property type="match status" value="1"/>
</dbReference>
<keyword evidence="1" id="KW-0456">Lyase</keyword>
<comment type="caution">
    <text evidence="3">The sequence shown here is derived from an EMBL/GenBank/DDBJ whole genome shotgun (WGS) entry which is preliminary data.</text>
</comment>
<evidence type="ECO:0000259" key="2">
    <source>
        <dbReference type="Pfam" id="PF01575"/>
    </source>
</evidence>
<proteinExistence type="predicted"/>
<dbReference type="InterPro" id="IPR050965">
    <property type="entry name" value="UPF0336/Enoyl-CoA_hydratase"/>
</dbReference>
<keyword evidence="4" id="KW-1185">Reference proteome</keyword>
<dbReference type="InterPro" id="IPR002539">
    <property type="entry name" value="MaoC-like_dom"/>
</dbReference>
<dbReference type="SUPFAM" id="SSF54637">
    <property type="entry name" value="Thioesterase/thiol ester dehydrase-isomerase"/>
    <property type="match status" value="1"/>
</dbReference>
<dbReference type="AlphaFoldDB" id="A0A3P3VVT1"/>
<name>A0A3P3VVT1_9GAMM</name>
<evidence type="ECO:0000313" key="3">
    <source>
        <dbReference type="EMBL" id="RRJ84843.1"/>
    </source>
</evidence>
<dbReference type="Proteomes" id="UP000280792">
    <property type="component" value="Unassembled WGS sequence"/>
</dbReference>
<dbReference type="GO" id="GO:0006633">
    <property type="term" value="P:fatty acid biosynthetic process"/>
    <property type="evidence" value="ECO:0007669"/>
    <property type="project" value="TreeGrafter"/>
</dbReference>
<gene>
    <name evidence="3" type="ORF">D0544_07065</name>
</gene>
<evidence type="ECO:0000256" key="1">
    <source>
        <dbReference type="ARBA" id="ARBA00023239"/>
    </source>
</evidence>
<organism evidence="3 4">
    <name type="scientific">Aestuariirhabdus litorea</name>
    <dbReference type="NCBI Taxonomy" id="2528527"/>
    <lineage>
        <taxon>Bacteria</taxon>
        <taxon>Pseudomonadati</taxon>
        <taxon>Pseudomonadota</taxon>
        <taxon>Gammaproteobacteria</taxon>
        <taxon>Oceanospirillales</taxon>
        <taxon>Aestuariirhabdaceae</taxon>
        <taxon>Aestuariirhabdus</taxon>
    </lineage>
</organism>
<dbReference type="FunFam" id="3.10.129.10:FF:000042">
    <property type="entry name" value="MaoC domain protein dehydratase"/>
    <property type="match status" value="1"/>
</dbReference>
<dbReference type="PANTHER" id="PTHR43437">
    <property type="entry name" value="HYDROXYACYL-THIOESTER DEHYDRATASE TYPE 2, MITOCHONDRIAL-RELATED"/>
    <property type="match status" value="1"/>
</dbReference>
<dbReference type="CDD" id="cd03449">
    <property type="entry name" value="R_hydratase"/>
    <property type="match status" value="1"/>
</dbReference>
<dbReference type="PANTHER" id="PTHR43437:SF3">
    <property type="entry name" value="HYDROXYACYL-THIOESTER DEHYDRATASE TYPE 2, MITOCHONDRIAL"/>
    <property type="match status" value="1"/>
</dbReference>